<dbReference type="Gramene" id="OPUNC08G12960.1">
    <property type="protein sequence ID" value="OPUNC08G12960.1"/>
    <property type="gene ID" value="OPUNC08G12960"/>
</dbReference>
<evidence type="ECO:0000313" key="2">
    <source>
        <dbReference type="EnsemblPlants" id="OPUNC08G12960.1"/>
    </source>
</evidence>
<dbReference type="AlphaFoldDB" id="A0A0E0LUV5"/>
<name>A0A0E0LUV5_ORYPU</name>
<evidence type="ECO:0000256" key="1">
    <source>
        <dbReference type="SAM" id="Coils"/>
    </source>
</evidence>
<proteinExistence type="predicted"/>
<keyword evidence="1" id="KW-0175">Coiled coil</keyword>
<reference evidence="2" key="2">
    <citation type="submission" date="2018-05" db="EMBL/GenBank/DDBJ databases">
        <title>OpunRS2 (Oryza punctata Reference Sequence Version 2).</title>
        <authorList>
            <person name="Zhang J."/>
            <person name="Kudrna D."/>
            <person name="Lee S."/>
            <person name="Talag J."/>
            <person name="Welchert J."/>
            <person name="Wing R.A."/>
        </authorList>
    </citation>
    <scope>NUCLEOTIDE SEQUENCE [LARGE SCALE GENOMIC DNA]</scope>
</reference>
<sequence>MVLSKQKKSSGNPCEYNLQLGAASVSLFPRLTGSPTPNPITSRVHNHNHPRSRKLLQKRHLLSTPLTNPLLFHRGSHAASFRGGGEELADAAAALEEGGGGAVLWLYHLGEDLIFYGFQAAVVAANLGGIVPEILGRWVCGEGSAVSAAGEEVLACSKLIMVRFLPAFVVQLFVRILARARFEAREAKKEKEKEKRKNNEKTSLTAIRVESSKEQRLESRGARRRGPKGFMPYAIYLAPPLVQLYCLGIEMKAHHEEGSLEWRVGYVME</sequence>
<dbReference type="EnsemblPlants" id="OPUNC08G12960.1">
    <property type="protein sequence ID" value="OPUNC08G12960.1"/>
    <property type="gene ID" value="OPUNC08G12960"/>
</dbReference>
<feature type="coiled-coil region" evidence="1">
    <location>
        <begin position="177"/>
        <end position="204"/>
    </location>
</feature>
<organism evidence="2">
    <name type="scientific">Oryza punctata</name>
    <name type="common">Red rice</name>
    <dbReference type="NCBI Taxonomy" id="4537"/>
    <lineage>
        <taxon>Eukaryota</taxon>
        <taxon>Viridiplantae</taxon>
        <taxon>Streptophyta</taxon>
        <taxon>Embryophyta</taxon>
        <taxon>Tracheophyta</taxon>
        <taxon>Spermatophyta</taxon>
        <taxon>Magnoliopsida</taxon>
        <taxon>Liliopsida</taxon>
        <taxon>Poales</taxon>
        <taxon>Poaceae</taxon>
        <taxon>BOP clade</taxon>
        <taxon>Oryzoideae</taxon>
        <taxon>Oryzeae</taxon>
        <taxon>Oryzinae</taxon>
        <taxon>Oryza</taxon>
    </lineage>
</organism>
<dbReference type="eggNOG" id="ENOG502R573">
    <property type="taxonomic scope" value="Eukaryota"/>
</dbReference>
<evidence type="ECO:0000313" key="3">
    <source>
        <dbReference type="Proteomes" id="UP000026962"/>
    </source>
</evidence>
<dbReference type="Proteomes" id="UP000026962">
    <property type="component" value="Chromosome 8"/>
</dbReference>
<reference evidence="2" key="1">
    <citation type="submission" date="2015-04" db="UniProtKB">
        <authorList>
            <consortium name="EnsemblPlants"/>
        </authorList>
    </citation>
    <scope>IDENTIFICATION</scope>
</reference>
<keyword evidence="3" id="KW-1185">Reference proteome</keyword>
<accession>A0A0E0LUV5</accession>
<dbReference type="HOGENOM" id="CLU_1035813_0_0_1"/>
<protein>
    <submittedName>
        <fullName evidence="2">Uncharacterized protein</fullName>
    </submittedName>
</protein>